<dbReference type="InterPro" id="IPR003400">
    <property type="entry name" value="ExbD"/>
</dbReference>
<comment type="similarity">
    <text evidence="2 7">Belongs to the ExbD/TolR family.</text>
</comment>
<keyword evidence="4 7" id="KW-0812">Transmembrane</keyword>
<organism evidence="9 10">
    <name type="scientific">Shewanella electrica</name>
    <dbReference type="NCBI Taxonomy" id="515560"/>
    <lineage>
        <taxon>Bacteria</taxon>
        <taxon>Pseudomonadati</taxon>
        <taxon>Pseudomonadota</taxon>
        <taxon>Gammaproteobacteria</taxon>
        <taxon>Alteromonadales</taxon>
        <taxon>Shewanellaceae</taxon>
        <taxon>Shewanella</taxon>
    </lineage>
</organism>
<dbReference type="Pfam" id="PF02472">
    <property type="entry name" value="ExbD"/>
    <property type="match status" value="1"/>
</dbReference>
<evidence type="ECO:0000313" key="10">
    <source>
        <dbReference type="Proteomes" id="UP001201549"/>
    </source>
</evidence>
<name>A0ABT2FQ08_9GAMM</name>
<evidence type="ECO:0000256" key="6">
    <source>
        <dbReference type="ARBA" id="ARBA00023136"/>
    </source>
</evidence>
<evidence type="ECO:0000256" key="4">
    <source>
        <dbReference type="ARBA" id="ARBA00022692"/>
    </source>
</evidence>
<keyword evidence="7" id="KW-0653">Protein transport</keyword>
<evidence type="ECO:0000256" key="8">
    <source>
        <dbReference type="SAM" id="Phobius"/>
    </source>
</evidence>
<evidence type="ECO:0000256" key="1">
    <source>
        <dbReference type="ARBA" id="ARBA00004162"/>
    </source>
</evidence>
<comment type="subcellular location">
    <subcellularLocation>
        <location evidence="1">Cell membrane</location>
        <topology evidence="1">Single-pass membrane protein</topology>
    </subcellularLocation>
    <subcellularLocation>
        <location evidence="7">Cell membrane</location>
        <topology evidence="7">Single-pass type II membrane protein</topology>
    </subcellularLocation>
</comment>
<proteinExistence type="inferred from homology"/>
<protein>
    <submittedName>
        <fullName evidence="9">Biopolymer transporter ExbD</fullName>
    </submittedName>
</protein>
<keyword evidence="7" id="KW-0813">Transport</keyword>
<dbReference type="PANTHER" id="PTHR30558">
    <property type="entry name" value="EXBD MEMBRANE COMPONENT OF PMF-DRIVEN MACROMOLECULE IMPORT SYSTEM"/>
    <property type="match status" value="1"/>
</dbReference>
<dbReference type="EMBL" id="JAKOGG010000021">
    <property type="protein sequence ID" value="MCS4558429.1"/>
    <property type="molecule type" value="Genomic_DNA"/>
</dbReference>
<evidence type="ECO:0000313" key="9">
    <source>
        <dbReference type="EMBL" id="MCS4558429.1"/>
    </source>
</evidence>
<dbReference type="RefSeq" id="WP_238898248.1">
    <property type="nucleotide sequence ID" value="NZ_JAKOGG010000021.1"/>
</dbReference>
<feature type="transmembrane region" description="Helical" evidence="8">
    <location>
        <begin position="20"/>
        <end position="41"/>
    </location>
</feature>
<keyword evidence="10" id="KW-1185">Reference proteome</keyword>
<gene>
    <name evidence="9" type="ORF">L9G74_18490</name>
</gene>
<evidence type="ECO:0000256" key="3">
    <source>
        <dbReference type="ARBA" id="ARBA00022475"/>
    </source>
</evidence>
<comment type="caution">
    <text evidence="9">The sequence shown here is derived from an EMBL/GenBank/DDBJ whole genome shotgun (WGS) entry which is preliminary data.</text>
</comment>
<evidence type="ECO:0000256" key="5">
    <source>
        <dbReference type="ARBA" id="ARBA00022989"/>
    </source>
</evidence>
<dbReference type="Proteomes" id="UP001201549">
    <property type="component" value="Unassembled WGS sequence"/>
</dbReference>
<keyword evidence="5 8" id="KW-1133">Transmembrane helix</keyword>
<accession>A0ABT2FQ08</accession>
<keyword evidence="3" id="KW-1003">Cell membrane</keyword>
<keyword evidence="6 8" id="KW-0472">Membrane</keyword>
<evidence type="ECO:0000256" key="7">
    <source>
        <dbReference type="RuleBase" id="RU003879"/>
    </source>
</evidence>
<reference evidence="10" key="1">
    <citation type="submission" date="2023-07" db="EMBL/GenBank/DDBJ databases">
        <title>Shewanella mangrovi sp. nov., an acetaldehyde- degrading bacterium isolated from mangrove sediment.</title>
        <authorList>
            <person name="Liu Y."/>
        </authorList>
    </citation>
    <scope>NUCLEOTIDE SEQUENCE [LARGE SCALE GENOMIC DNA]</scope>
    <source>
        <strain evidence="10">C32</strain>
    </source>
</reference>
<evidence type="ECO:0000256" key="2">
    <source>
        <dbReference type="ARBA" id="ARBA00005811"/>
    </source>
</evidence>
<dbReference type="Gene3D" id="3.30.420.270">
    <property type="match status" value="1"/>
</dbReference>
<dbReference type="PANTHER" id="PTHR30558:SF15">
    <property type="entry name" value="BIOPOLYMER TRANSPORT PROTEIN EXBD1"/>
    <property type="match status" value="1"/>
</dbReference>
<sequence>MIEFEDDQSLQVPAPDPMTPMIDVIFALIAFMMLMINAPLLKLDMSLPKTPPKSERSYADSEFVTLAILADKDSYQLAEQTVDIEALEHELQQRQQQGEFKLMLKTDANTPVQRMVDTLALLNRLKISNAQIALNNEAQ</sequence>